<dbReference type="Gene3D" id="3.40.1580.10">
    <property type="entry name" value="SMI1/KNR4-like"/>
    <property type="match status" value="1"/>
</dbReference>
<dbReference type="SUPFAM" id="SSF160631">
    <property type="entry name" value="SMI1/KNR4-like"/>
    <property type="match status" value="1"/>
</dbReference>
<dbReference type="RefSeq" id="WP_177180692.1">
    <property type="nucleotide sequence ID" value="NZ_FOHN01000009.1"/>
</dbReference>
<evidence type="ECO:0000313" key="2">
    <source>
        <dbReference type="Proteomes" id="UP000199800"/>
    </source>
</evidence>
<organism evidence="1 2">
    <name type="scientific">[Clostridium] polysaccharolyticum</name>
    <dbReference type="NCBI Taxonomy" id="29364"/>
    <lineage>
        <taxon>Bacteria</taxon>
        <taxon>Bacillati</taxon>
        <taxon>Bacillota</taxon>
        <taxon>Clostridia</taxon>
        <taxon>Lachnospirales</taxon>
        <taxon>Lachnospiraceae</taxon>
    </lineage>
</organism>
<reference evidence="1 2" key="1">
    <citation type="submission" date="2016-10" db="EMBL/GenBank/DDBJ databases">
        <authorList>
            <person name="de Groot N.N."/>
        </authorList>
    </citation>
    <scope>NUCLEOTIDE SEQUENCE [LARGE SCALE GENOMIC DNA]</scope>
    <source>
        <strain evidence="1 2">DSM 1801</strain>
    </source>
</reference>
<dbReference type="Proteomes" id="UP000199800">
    <property type="component" value="Unassembled WGS sequence"/>
</dbReference>
<accession>A0A1I0CBF3</accession>
<keyword evidence="2" id="KW-1185">Reference proteome</keyword>
<protein>
    <submittedName>
        <fullName evidence="1">SMI1-KNR4 cell-wall</fullName>
    </submittedName>
</protein>
<sequence>MNYRIKDILLNNANIVFNYNWKTIEKENNIVFPEDYKWFLENYGVGSINDFLWVFSPICDNLNLNSFEQYKIMKNSYELMINNNLIEYEYSFYDNGIGLFPWGITDNGDELYWNYLNEGTEIVVFAARYTDIISCKLNMTDFLTGVLTQKLKYDLFPDDFALDNNYFDSIE</sequence>
<dbReference type="InterPro" id="IPR037883">
    <property type="entry name" value="Knr4/Smi1-like_sf"/>
</dbReference>
<name>A0A1I0CBF3_9FIRM</name>
<proteinExistence type="predicted"/>
<dbReference type="Pfam" id="PF14568">
    <property type="entry name" value="SUKH_6"/>
    <property type="match status" value="1"/>
</dbReference>
<evidence type="ECO:0000313" key="1">
    <source>
        <dbReference type="EMBL" id="SET16771.1"/>
    </source>
</evidence>
<dbReference type="AlphaFoldDB" id="A0A1I0CBF3"/>
<dbReference type="STRING" id="29364.SAMN04487772_109110"/>
<gene>
    <name evidence="1" type="ORF">SAMN04487772_109110</name>
</gene>
<dbReference type="EMBL" id="FOHN01000009">
    <property type="protein sequence ID" value="SET16771.1"/>
    <property type="molecule type" value="Genomic_DNA"/>
</dbReference>